<reference evidence="2" key="1">
    <citation type="submission" date="2016-11" db="UniProtKB">
        <authorList>
            <consortium name="WormBaseParasite"/>
        </authorList>
    </citation>
    <scope>IDENTIFICATION</scope>
    <source>
        <strain evidence="2">KR3021</strain>
    </source>
</reference>
<organism evidence="1 2">
    <name type="scientific">Rhabditophanes sp. KR3021</name>
    <dbReference type="NCBI Taxonomy" id="114890"/>
    <lineage>
        <taxon>Eukaryota</taxon>
        <taxon>Metazoa</taxon>
        <taxon>Ecdysozoa</taxon>
        <taxon>Nematoda</taxon>
        <taxon>Chromadorea</taxon>
        <taxon>Rhabditida</taxon>
        <taxon>Tylenchina</taxon>
        <taxon>Panagrolaimomorpha</taxon>
        <taxon>Strongyloidoidea</taxon>
        <taxon>Alloionematidae</taxon>
        <taxon>Rhabditophanes</taxon>
    </lineage>
</organism>
<accession>A0AC35TXB8</accession>
<protein>
    <submittedName>
        <fullName evidence="2">ENTH domain-containing protein</fullName>
    </submittedName>
</protein>
<dbReference type="WBParaSite" id="RSKR_0000537500.1">
    <property type="protein sequence ID" value="RSKR_0000537500.1"/>
    <property type="gene ID" value="RSKR_0000537500"/>
</dbReference>
<sequence length="982" mass="109478">MQTLEKVLHQQMPFTTGGQTITDRLTAAKHSLAGSQLGKTICKATTEEIMAPKKKHLDYLIHCTNEPNVSIPTLANMLLERIQNPSWVVVYKALITMHNLMCYGNERFLQYLASCSSTFNLANFTDKANPTGYDMNEHVRRYGKYLAEKIFTYRMNVFDFCKIKRGNQDGLLRNIDVNKLLKTVPSLQSQIDALLDFKVSSSELNNGVINCSFILLYRDLIRLYACFNDAIINILEKFFNTNRKQCRECLDIYKGFLVRLDRIGEFLRVAESVGMDKGDYPDLMRAPASLLEALETHCYHLEGGRGPLPVQSQQIVQQSLSQAVTVKDLHSLTGASGAIFNEEAKQKYLAEEKDRLRQYEEQRRIQMGMAPPQQAPITQQPGSDYPPQESSFNPFGGQQQPGQDFVSFHDQSNSQQQMIHQQQLPQQQMNPFGGQPPQQITQQLPQTNMFQDPYQQQYQQYPYQQPQQQMYPGYNNFATPQQPPQVSSPSSTPKPSSGTQALLDAEYEKLFSQEGSSSAVKTNGTGATGGVSAISLPPPSGKVKVIPNNQQNQQQANFMGQAMGGQQQVPMAGQQQWNPFAGQQTPQQIQPNVGSYYGQQQMSVGQQMANPQQVSNAQQMPIRPPPMARPTPPDSNVGSRSTSVCQTPQHFVDSNAGQQYEQHILQQQYIDSQRVQTPIQQQVLQHQYVDPISQQQTQTPIQQPVQAPTQQQAQTTIPQPVETPIQTPVQIPSAEVKPIEHGDSHQEVVGPEICSEINGEQTSSVSVAPIAAGPVAGSVPLANVQPFEPVQAYIPQQQLPTQSLNIYDQTPYTANDASYNQQPQFSQYMAQGGYMPEHQLQQTGPGFDPFSSVTAPIANSSNKDEVVNAISNLVKDLSVSGNQNIAKQVNWTGGPAVMAAQRPQQPIGMNQGLQHQNYYTQQQYTPQQQTGYMPPQQIYNPQMMGQQQMGGHPFPQNQGIPNLPYNQQQPMPPTQGGFNPFQ</sequence>
<proteinExistence type="predicted"/>
<evidence type="ECO:0000313" key="2">
    <source>
        <dbReference type="WBParaSite" id="RSKR_0000537500.1"/>
    </source>
</evidence>
<name>A0AC35TXB8_9BILA</name>
<evidence type="ECO:0000313" key="1">
    <source>
        <dbReference type="Proteomes" id="UP000095286"/>
    </source>
</evidence>
<dbReference type="Proteomes" id="UP000095286">
    <property type="component" value="Unplaced"/>
</dbReference>